<protein>
    <recommendedName>
        <fullName evidence="5">Pentatricopeptide repeat-containing protein</fullName>
    </recommendedName>
</protein>
<dbReference type="PANTHER" id="PTHR47926:SF344">
    <property type="entry name" value="OS07G0636900 PROTEIN"/>
    <property type="match status" value="1"/>
</dbReference>
<feature type="repeat" description="PPR" evidence="2">
    <location>
        <begin position="92"/>
        <end position="127"/>
    </location>
</feature>
<dbReference type="GO" id="GO:0009451">
    <property type="term" value="P:RNA modification"/>
    <property type="evidence" value="ECO:0007669"/>
    <property type="project" value="InterPro"/>
</dbReference>
<dbReference type="InterPro" id="IPR011990">
    <property type="entry name" value="TPR-like_helical_dom_sf"/>
</dbReference>
<keyword evidence="1" id="KW-0677">Repeat</keyword>
<feature type="repeat" description="PPR" evidence="2">
    <location>
        <begin position="295"/>
        <end position="329"/>
    </location>
</feature>
<sequence length="499" mass="55743">MNARATTSLAGKFYSTLSCPPISTESSLISYYFSLLHSSPNPRHLRHLHARLLTTSLYNNVILSSKLVLMYSRHHRLTPDSLSVFFHMPERNIYSWNIIIGEFSRSNFPEKAIYLFRQMWGNSGVRPDDHTLPLVLRACAGSGALTLSVSVHGLCVKMGWEASLFVASALVFMYVTFGKLRDARVLFDQMPKRDYVLWTAMLAGYAQHGEPTLGLEVFRQMVDSVVELDWVVAVSLLLVCGQSGWLKQGKSIHGWCLRRDSKLGLNLGNAIVDMYVKCSTLSYAHRVFNTMNEKDVISWSSLILGYGLSGNFSIALKLFDEMLVRGINPNAVTFLGILSACAHGGLVELARSCFKTMHDHGVTPELKHYAAMADCLARSGLLEEAERFIEEMPIEPDAAVLGAIVTGCRLHNNFEMGERIAGKLIRLEPEKAGNYVLLSDIYAAAGKFDESEKVRKLMKELHVSKLPGRSLIELQSFSLPGFESDDPRRESSSFKSRIF</sequence>
<evidence type="ECO:0008006" key="5">
    <source>
        <dbReference type="Google" id="ProtNLM"/>
    </source>
</evidence>
<dbReference type="Proteomes" id="UP001054252">
    <property type="component" value="Unassembled WGS sequence"/>
</dbReference>
<evidence type="ECO:0000313" key="4">
    <source>
        <dbReference type="Proteomes" id="UP001054252"/>
    </source>
</evidence>
<dbReference type="InterPro" id="IPR046848">
    <property type="entry name" value="E_motif"/>
</dbReference>
<dbReference type="Pfam" id="PF20431">
    <property type="entry name" value="E_motif"/>
    <property type="match status" value="1"/>
</dbReference>
<reference evidence="3 4" key="1">
    <citation type="journal article" date="2021" name="Commun. Biol.">
        <title>The genome of Shorea leprosula (Dipterocarpaceae) highlights the ecological relevance of drought in aseasonal tropical rainforests.</title>
        <authorList>
            <person name="Ng K.K.S."/>
            <person name="Kobayashi M.J."/>
            <person name="Fawcett J.A."/>
            <person name="Hatakeyama M."/>
            <person name="Paape T."/>
            <person name="Ng C.H."/>
            <person name="Ang C.C."/>
            <person name="Tnah L.H."/>
            <person name="Lee C.T."/>
            <person name="Nishiyama T."/>
            <person name="Sese J."/>
            <person name="O'Brien M.J."/>
            <person name="Copetti D."/>
            <person name="Mohd Noor M.I."/>
            <person name="Ong R.C."/>
            <person name="Putra M."/>
            <person name="Sireger I.Z."/>
            <person name="Indrioko S."/>
            <person name="Kosugi Y."/>
            <person name="Izuno A."/>
            <person name="Isagi Y."/>
            <person name="Lee S.L."/>
            <person name="Shimizu K.K."/>
        </authorList>
    </citation>
    <scope>NUCLEOTIDE SEQUENCE [LARGE SCALE GENOMIC DNA]</scope>
    <source>
        <strain evidence="3">214</strain>
    </source>
</reference>
<accession>A0AAV5KWB6</accession>
<dbReference type="PANTHER" id="PTHR47926">
    <property type="entry name" value="PENTATRICOPEPTIDE REPEAT-CONTAINING PROTEIN"/>
    <property type="match status" value="1"/>
</dbReference>
<dbReference type="FunFam" id="1.25.40.10:FF:000878">
    <property type="entry name" value="Pentatricopeptide repeat-containing protein"/>
    <property type="match status" value="1"/>
</dbReference>
<dbReference type="Pfam" id="PF13041">
    <property type="entry name" value="PPR_2"/>
    <property type="match status" value="1"/>
</dbReference>
<dbReference type="NCBIfam" id="TIGR00756">
    <property type="entry name" value="PPR"/>
    <property type="match status" value="4"/>
</dbReference>
<dbReference type="InterPro" id="IPR046960">
    <property type="entry name" value="PPR_At4g14850-like_plant"/>
</dbReference>
<name>A0AAV5KWB6_9ROSI</name>
<feature type="repeat" description="PPR" evidence="2">
    <location>
        <begin position="194"/>
        <end position="228"/>
    </location>
</feature>
<dbReference type="InterPro" id="IPR002885">
    <property type="entry name" value="PPR_rpt"/>
</dbReference>
<dbReference type="FunFam" id="1.25.40.10:FF:000344">
    <property type="entry name" value="Pentatricopeptide repeat-containing protein"/>
    <property type="match status" value="1"/>
</dbReference>
<evidence type="ECO:0000313" key="3">
    <source>
        <dbReference type="EMBL" id="GKV28843.1"/>
    </source>
</evidence>
<keyword evidence="4" id="KW-1185">Reference proteome</keyword>
<dbReference type="AlphaFoldDB" id="A0AAV5KWB6"/>
<proteinExistence type="predicted"/>
<dbReference type="Pfam" id="PF01535">
    <property type="entry name" value="PPR"/>
    <property type="match status" value="4"/>
</dbReference>
<feature type="repeat" description="PPR" evidence="2">
    <location>
        <begin position="330"/>
        <end position="364"/>
    </location>
</feature>
<dbReference type="Gene3D" id="1.25.40.10">
    <property type="entry name" value="Tetratricopeptide repeat domain"/>
    <property type="match status" value="3"/>
</dbReference>
<organism evidence="3 4">
    <name type="scientific">Rubroshorea leprosula</name>
    <dbReference type="NCBI Taxonomy" id="152421"/>
    <lineage>
        <taxon>Eukaryota</taxon>
        <taxon>Viridiplantae</taxon>
        <taxon>Streptophyta</taxon>
        <taxon>Embryophyta</taxon>
        <taxon>Tracheophyta</taxon>
        <taxon>Spermatophyta</taxon>
        <taxon>Magnoliopsida</taxon>
        <taxon>eudicotyledons</taxon>
        <taxon>Gunneridae</taxon>
        <taxon>Pentapetalae</taxon>
        <taxon>rosids</taxon>
        <taxon>malvids</taxon>
        <taxon>Malvales</taxon>
        <taxon>Dipterocarpaceae</taxon>
        <taxon>Rubroshorea</taxon>
    </lineage>
</organism>
<comment type="caution">
    <text evidence="3">The sequence shown here is derived from an EMBL/GenBank/DDBJ whole genome shotgun (WGS) entry which is preliminary data.</text>
</comment>
<evidence type="ECO:0000256" key="1">
    <source>
        <dbReference type="ARBA" id="ARBA00022737"/>
    </source>
</evidence>
<dbReference type="GO" id="GO:0003723">
    <property type="term" value="F:RNA binding"/>
    <property type="evidence" value="ECO:0007669"/>
    <property type="project" value="InterPro"/>
</dbReference>
<dbReference type="PROSITE" id="PS51375">
    <property type="entry name" value="PPR"/>
    <property type="match status" value="4"/>
</dbReference>
<gene>
    <name evidence="3" type="ORF">SLEP1_g37836</name>
</gene>
<evidence type="ECO:0000256" key="2">
    <source>
        <dbReference type="PROSITE-ProRule" id="PRU00708"/>
    </source>
</evidence>
<dbReference type="EMBL" id="BPVZ01000080">
    <property type="protein sequence ID" value="GKV28843.1"/>
    <property type="molecule type" value="Genomic_DNA"/>
</dbReference>